<organism evidence="1">
    <name type="scientific">Mariniphaga anaerophila</name>
    <dbReference type="NCBI Taxonomy" id="1484053"/>
    <lineage>
        <taxon>Bacteria</taxon>
        <taxon>Pseudomonadati</taxon>
        <taxon>Bacteroidota</taxon>
        <taxon>Bacteroidia</taxon>
        <taxon>Marinilabiliales</taxon>
        <taxon>Prolixibacteraceae</taxon>
        <taxon>Mariniphaga</taxon>
    </lineage>
</organism>
<dbReference type="AlphaFoldDB" id="A0A831LWH1"/>
<dbReference type="Proteomes" id="UP000886047">
    <property type="component" value="Unassembled WGS sequence"/>
</dbReference>
<reference evidence="1" key="1">
    <citation type="journal article" date="2020" name="mSystems">
        <title>Genome- and Community-Level Interaction Insights into Carbon Utilization and Element Cycling Functions of Hydrothermarchaeota in Hydrothermal Sediment.</title>
        <authorList>
            <person name="Zhou Z."/>
            <person name="Liu Y."/>
            <person name="Xu W."/>
            <person name="Pan J."/>
            <person name="Luo Z.H."/>
            <person name="Li M."/>
        </authorList>
    </citation>
    <scope>NUCLEOTIDE SEQUENCE [LARGE SCALE GENOMIC DNA]</scope>
    <source>
        <strain evidence="1">SpSt-1217</strain>
    </source>
</reference>
<gene>
    <name evidence="1" type="ORF">ENN90_12820</name>
</gene>
<accession>A0A831LWH1</accession>
<comment type="caution">
    <text evidence="1">The sequence shown here is derived from an EMBL/GenBank/DDBJ whole genome shotgun (WGS) entry which is preliminary data.</text>
</comment>
<protein>
    <submittedName>
        <fullName evidence="1">PepSY domain-containing protein</fullName>
    </submittedName>
</protein>
<feature type="non-terminal residue" evidence="1">
    <location>
        <position position="150"/>
    </location>
</feature>
<name>A0A831LWH1_9BACT</name>
<proteinExistence type="predicted"/>
<dbReference type="EMBL" id="DSDK01000713">
    <property type="protein sequence ID" value="HDR52480.1"/>
    <property type="molecule type" value="Genomic_DNA"/>
</dbReference>
<evidence type="ECO:0000313" key="1">
    <source>
        <dbReference type="EMBL" id="HDR52480.1"/>
    </source>
</evidence>
<sequence length="150" mass="17135">MGKKKSIKTFRKLHKWPGIVIAFFAILFAVSGIVMNHRETFSSIDISRNLLPSNYSYDNWNLAAVRGSLPLHNNSLLIFGNIGIWKTTENLENFADFNQGFPKGIDGRKIYSVVQFNNNLFAGTHFGLYRRNGNEAGDWQKIDLPVKQER</sequence>